<comment type="caution">
    <text evidence="5">The sequence shown here is derived from an EMBL/GenBank/DDBJ whole genome shotgun (WGS) entry which is preliminary data.</text>
</comment>
<dbReference type="PROSITE" id="PS00175">
    <property type="entry name" value="PG_MUTASE"/>
    <property type="match status" value="1"/>
</dbReference>
<keyword evidence="4" id="KW-0413">Isomerase</keyword>
<evidence type="ECO:0000313" key="6">
    <source>
        <dbReference type="Proteomes" id="UP000721415"/>
    </source>
</evidence>
<dbReference type="PIRSF" id="PIRSF000709">
    <property type="entry name" value="6PFK_2-Ptase"/>
    <property type="match status" value="1"/>
</dbReference>
<gene>
    <name evidence="5" type="ORF">HZY91_03300</name>
</gene>
<accession>A0ABS0LP40</accession>
<comment type="similarity">
    <text evidence="1">Belongs to the phosphoglycerate mutase family. BPG-dependent PGAM subfamily.</text>
</comment>
<dbReference type="InterPro" id="IPR029033">
    <property type="entry name" value="His_PPase_superfam"/>
</dbReference>
<evidence type="ECO:0000256" key="2">
    <source>
        <dbReference type="ARBA" id="ARBA00012028"/>
    </source>
</evidence>
<organism evidence="5 6">
    <name type="scientific">Facklamia lactis</name>
    <dbReference type="NCBI Taxonomy" id="2749967"/>
    <lineage>
        <taxon>Bacteria</taxon>
        <taxon>Bacillati</taxon>
        <taxon>Bacillota</taxon>
        <taxon>Bacilli</taxon>
        <taxon>Lactobacillales</taxon>
        <taxon>Aerococcaceae</taxon>
        <taxon>Facklamia</taxon>
    </lineage>
</organism>
<protein>
    <recommendedName>
        <fullName evidence="2">phosphoglycerate mutase (2,3-diphosphoglycerate-dependent)</fullName>
        <ecNumber evidence="2">5.4.2.11</ecNumber>
    </recommendedName>
</protein>
<dbReference type="InterPro" id="IPR005952">
    <property type="entry name" value="Phosphogly_mut1"/>
</dbReference>
<sequence>MKLLLARHGQTQMNQESRFYGSLDCPINQTGKDQMKELAEKLRITQPSVDIILSSSLNRCVESAEIIMENTHYPSVKVKKVEGLSEIDFGKWEGLTANEIEQKSPTLWKEYIENPFAFCFPEGETFLSFKDRVLLAIDSTLTSISNQSTVLLMCHLGVLRLIKDYYDPMIGKSFWDYKFPQGDYVEITLDINDFNSKG</sequence>
<dbReference type="SUPFAM" id="SSF53254">
    <property type="entry name" value="Phosphoglycerate mutase-like"/>
    <property type="match status" value="1"/>
</dbReference>
<dbReference type="SMART" id="SM00855">
    <property type="entry name" value="PGAM"/>
    <property type="match status" value="1"/>
</dbReference>
<evidence type="ECO:0000256" key="4">
    <source>
        <dbReference type="ARBA" id="ARBA00023235"/>
    </source>
</evidence>
<dbReference type="RefSeq" id="WP_197114762.1">
    <property type="nucleotide sequence ID" value="NZ_JACBXQ010000002.1"/>
</dbReference>
<dbReference type="Proteomes" id="UP000721415">
    <property type="component" value="Unassembled WGS sequence"/>
</dbReference>
<name>A0ABS0LP40_9LACT</name>
<evidence type="ECO:0000256" key="3">
    <source>
        <dbReference type="ARBA" id="ARBA00023152"/>
    </source>
</evidence>
<reference evidence="5 6" key="1">
    <citation type="submission" date="2020-07" db="EMBL/GenBank/DDBJ databases">
        <title>Facklamia lactis sp. nov., isolated from raw milk.</title>
        <authorList>
            <person name="Doll E.V."/>
            <person name="Huptas C."/>
            <person name="Staib L."/>
            <person name="Wenning M."/>
            <person name="Scherer S."/>
        </authorList>
    </citation>
    <scope>NUCLEOTIDE SEQUENCE [LARGE SCALE GENOMIC DNA]</scope>
    <source>
        <strain evidence="5 6">DSM 111018</strain>
    </source>
</reference>
<keyword evidence="3" id="KW-0324">Glycolysis</keyword>
<dbReference type="InterPro" id="IPR013078">
    <property type="entry name" value="His_Pase_superF_clade-1"/>
</dbReference>
<dbReference type="PANTHER" id="PTHR11931">
    <property type="entry name" value="PHOSPHOGLYCERATE MUTASE"/>
    <property type="match status" value="1"/>
</dbReference>
<proteinExistence type="inferred from homology"/>
<dbReference type="Pfam" id="PF00300">
    <property type="entry name" value="His_Phos_1"/>
    <property type="match status" value="1"/>
</dbReference>
<dbReference type="CDD" id="cd07067">
    <property type="entry name" value="HP_PGM_like"/>
    <property type="match status" value="1"/>
</dbReference>
<dbReference type="EMBL" id="JACBXQ010000002">
    <property type="protein sequence ID" value="MBG9985918.1"/>
    <property type="molecule type" value="Genomic_DNA"/>
</dbReference>
<dbReference type="EC" id="5.4.2.11" evidence="2"/>
<dbReference type="InterPro" id="IPR001345">
    <property type="entry name" value="PG/BPGM_mutase_AS"/>
</dbReference>
<evidence type="ECO:0000256" key="1">
    <source>
        <dbReference type="ARBA" id="ARBA00006717"/>
    </source>
</evidence>
<dbReference type="Gene3D" id="3.40.50.1240">
    <property type="entry name" value="Phosphoglycerate mutase-like"/>
    <property type="match status" value="1"/>
</dbReference>
<keyword evidence="6" id="KW-1185">Reference proteome</keyword>
<evidence type="ECO:0000313" key="5">
    <source>
        <dbReference type="EMBL" id="MBG9985918.1"/>
    </source>
</evidence>